<keyword evidence="6 7" id="KW-0472">Membrane</keyword>
<accession>A0A1I0MX21</accession>
<keyword evidence="5 7" id="KW-1133">Transmembrane helix</keyword>
<evidence type="ECO:0000256" key="7">
    <source>
        <dbReference type="SAM" id="Phobius"/>
    </source>
</evidence>
<reference evidence="8 9" key="1">
    <citation type="submission" date="2016-10" db="EMBL/GenBank/DDBJ databases">
        <authorList>
            <person name="de Groot N.N."/>
        </authorList>
    </citation>
    <scope>NUCLEOTIDE SEQUENCE [LARGE SCALE GENOMIC DNA]</scope>
    <source>
        <strain evidence="8 9">CGMCC 1.5337</strain>
    </source>
</reference>
<keyword evidence="2" id="KW-1003">Cell membrane</keyword>
<feature type="transmembrane region" description="Helical" evidence="7">
    <location>
        <begin position="385"/>
        <end position="410"/>
    </location>
</feature>
<evidence type="ECO:0000256" key="4">
    <source>
        <dbReference type="ARBA" id="ARBA00022692"/>
    </source>
</evidence>
<feature type="transmembrane region" description="Helical" evidence="7">
    <location>
        <begin position="137"/>
        <end position="157"/>
    </location>
</feature>
<dbReference type="InterPro" id="IPR018584">
    <property type="entry name" value="GT87"/>
</dbReference>
<dbReference type="AlphaFoldDB" id="A0A1I0MX21"/>
<dbReference type="OrthoDB" id="270746at2157"/>
<evidence type="ECO:0008006" key="10">
    <source>
        <dbReference type="Google" id="ProtNLM"/>
    </source>
</evidence>
<dbReference type="Proteomes" id="UP000198518">
    <property type="component" value="Unassembled WGS sequence"/>
</dbReference>
<proteinExistence type="predicted"/>
<dbReference type="GO" id="GO:0016758">
    <property type="term" value="F:hexosyltransferase activity"/>
    <property type="evidence" value="ECO:0007669"/>
    <property type="project" value="InterPro"/>
</dbReference>
<evidence type="ECO:0000256" key="3">
    <source>
        <dbReference type="ARBA" id="ARBA00022679"/>
    </source>
</evidence>
<dbReference type="RefSeq" id="WP_089667618.1">
    <property type="nucleotide sequence ID" value="NZ_FOJA01000001.1"/>
</dbReference>
<dbReference type="EMBL" id="FOJA01000001">
    <property type="protein sequence ID" value="SEV93310.1"/>
    <property type="molecule type" value="Genomic_DNA"/>
</dbReference>
<evidence type="ECO:0000256" key="5">
    <source>
        <dbReference type="ARBA" id="ARBA00022989"/>
    </source>
</evidence>
<feature type="transmembrane region" description="Helical" evidence="7">
    <location>
        <begin position="23"/>
        <end position="43"/>
    </location>
</feature>
<feature type="transmembrane region" description="Helical" evidence="7">
    <location>
        <begin position="277"/>
        <end position="295"/>
    </location>
</feature>
<keyword evidence="3" id="KW-0808">Transferase</keyword>
<protein>
    <recommendedName>
        <fullName evidence="10">DUF2029 domain-containing protein</fullName>
    </recommendedName>
</protein>
<evidence type="ECO:0000256" key="6">
    <source>
        <dbReference type="ARBA" id="ARBA00023136"/>
    </source>
</evidence>
<dbReference type="STRING" id="355548.SAMN04487945_0441"/>
<keyword evidence="4 7" id="KW-0812">Transmembrane</keyword>
<sequence>MPNRRLIGSSTIRRLSRLDPRRALLFASIAGGLLVPLYFFVLAPTTYLGWDFHAYYAAASAALTGSSFVGVDTGITGVTYVYPPPSVLVFLPLAPVENWLVAFALQSVVNVAAALGVAALVVHVVERQRGRLPSSDRLLITGCCVGSAPVAASLGLGQVDTLVALALASAFLALEYGRESAAGTLLGAAALVKMFPAALGVWLLYRRAWRALAAATATGVTGLAVGAVLFGVDSYRRFLTVLASRSRLDAFAETVSPNFFAMSLSRPLSQLLPPVPPVTYIVVSVLLVTPVLWRAANSGATVADRLATFLAFLTAILVVSPASNTTYVLYLYFPVLCLFYLDTGRHQPLLFAGFAALSFPIQPAQVSAVLAAAGTPTAVQQSVSAVATSSLTVVSVPLLGCLSILAWCGARGFDTAQTRHSGAVSKADD</sequence>
<dbReference type="GO" id="GO:0005886">
    <property type="term" value="C:plasma membrane"/>
    <property type="evidence" value="ECO:0007669"/>
    <property type="project" value="UniProtKB-SubCell"/>
</dbReference>
<evidence type="ECO:0000256" key="2">
    <source>
        <dbReference type="ARBA" id="ARBA00022475"/>
    </source>
</evidence>
<dbReference type="Pfam" id="PF09594">
    <property type="entry name" value="GT87"/>
    <property type="match status" value="1"/>
</dbReference>
<feature type="transmembrane region" description="Helical" evidence="7">
    <location>
        <begin position="212"/>
        <end position="232"/>
    </location>
</feature>
<evidence type="ECO:0000256" key="1">
    <source>
        <dbReference type="ARBA" id="ARBA00004651"/>
    </source>
</evidence>
<comment type="subcellular location">
    <subcellularLocation>
        <location evidence="1">Cell membrane</location>
        <topology evidence="1">Multi-pass membrane protein</topology>
    </subcellularLocation>
</comment>
<feature type="transmembrane region" description="Helical" evidence="7">
    <location>
        <begin position="349"/>
        <end position="373"/>
    </location>
</feature>
<feature type="transmembrane region" description="Helical" evidence="7">
    <location>
        <begin position="99"/>
        <end position="125"/>
    </location>
</feature>
<feature type="transmembrane region" description="Helical" evidence="7">
    <location>
        <begin position="181"/>
        <end position="205"/>
    </location>
</feature>
<gene>
    <name evidence="8" type="ORF">SAMN04487945_0441</name>
</gene>
<keyword evidence="9" id="KW-1185">Reference proteome</keyword>
<evidence type="ECO:0000313" key="9">
    <source>
        <dbReference type="Proteomes" id="UP000198518"/>
    </source>
</evidence>
<evidence type="ECO:0000313" key="8">
    <source>
        <dbReference type="EMBL" id="SEV93310.1"/>
    </source>
</evidence>
<organism evidence="8 9">
    <name type="scientific">Halobacterium jilantaiense</name>
    <dbReference type="NCBI Taxonomy" id="355548"/>
    <lineage>
        <taxon>Archaea</taxon>
        <taxon>Methanobacteriati</taxon>
        <taxon>Methanobacteriota</taxon>
        <taxon>Stenosarchaea group</taxon>
        <taxon>Halobacteria</taxon>
        <taxon>Halobacteriales</taxon>
        <taxon>Halobacteriaceae</taxon>
        <taxon>Halobacterium</taxon>
    </lineage>
</organism>
<name>A0A1I0MX21_9EURY</name>